<evidence type="ECO:0000256" key="5">
    <source>
        <dbReference type="ARBA" id="ARBA00023136"/>
    </source>
</evidence>
<feature type="transmembrane region" description="Helical" evidence="6">
    <location>
        <begin position="28"/>
        <end position="46"/>
    </location>
</feature>
<evidence type="ECO:0000256" key="2">
    <source>
        <dbReference type="ARBA" id="ARBA00022475"/>
    </source>
</evidence>
<feature type="domain" description="MrpA C-terminal/MbhD" evidence="7">
    <location>
        <begin position="10"/>
        <end position="48"/>
    </location>
</feature>
<evidence type="ECO:0000256" key="4">
    <source>
        <dbReference type="ARBA" id="ARBA00022989"/>
    </source>
</evidence>
<name>A0A0F8Z8L5_9ZZZZ</name>
<reference evidence="8" key="1">
    <citation type="journal article" date="2015" name="Nature">
        <title>Complex archaea that bridge the gap between prokaryotes and eukaryotes.</title>
        <authorList>
            <person name="Spang A."/>
            <person name="Saw J.H."/>
            <person name="Jorgensen S.L."/>
            <person name="Zaremba-Niedzwiedzka K."/>
            <person name="Martijn J."/>
            <person name="Lind A.E."/>
            <person name="van Eijk R."/>
            <person name="Schleper C."/>
            <person name="Guy L."/>
            <person name="Ettema T.J."/>
        </authorList>
    </citation>
    <scope>NUCLEOTIDE SEQUENCE</scope>
</reference>
<accession>A0A0F8Z8L5</accession>
<evidence type="ECO:0000256" key="6">
    <source>
        <dbReference type="SAM" id="Phobius"/>
    </source>
</evidence>
<proteinExistence type="predicted"/>
<organism evidence="8">
    <name type="scientific">marine sediment metagenome</name>
    <dbReference type="NCBI Taxonomy" id="412755"/>
    <lineage>
        <taxon>unclassified sequences</taxon>
        <taxon>metagenomes</taxon>
        <taxon>ecological metagenomes</taxon>
    </lineage>
</organism>
<keyword evidence="3 6" id="KW-0812">Transmembrane</keyword>
<keyword evidence="4 6" id="KW-1133">Transmembrane helix</keyword>
<keyword evidence="2" id="KW-1003">Cell membrane</keyword>
<dbReference type="GO" id="GO:0005886">
    <property type="term" value="C:plasma membrane"/>
    <property type="evidence" value="ECO:0007669"/>
    <property type="project" value="UniProtKB-SubCell"/>
</dbReference>
<keyword evidence="5 6" id="KW-0472">Membrane</keyword>
<gene>
    <name evidence="8" type="ORF">LCGC14_2726710</name>
</gene>
<comment type="caution">
    <text evidence="8">The sequence shown here is derived from an EMBL/GenBank/DDBJ whole genome shotgun (WGS) entry which is preliminary data.</text>
</comment>
<evidence type="ECO:0000256" key="3">
    <source>
        <dbReference type="ARBA" id="ARBA00022692"/>
    </source>
</evidence>
<evidence type="ECO:0000259" key="7">
    <source>
        <dbReference type="Pfam" id="PF13244"/>
    </source>
</evidence>
<protein>
    <recommendedName>
        <fullName evidence="7">MrpA C-terminal/MbhD domain-containing protein</fullName>
    </recommendedName>
</protein>
<evidence type="ECO:0000256" key="1">
    <source>
        <dbReference type="ARBA" id="ARBA00004651"/>
    </source>
</evidence>
<comment type="subcellular location">
    <subcellularLocation>
        <location evidence="1">Cell membrane</location>
        <topology evidence="1">Multi-pass membrane protein</topology>
    </subcellularLocation>
</comment>
<dbReference type="EMBL" id="LAZR01049255">
    <property type="protein sequence ID" value="KKK90073.1"/>
    <property type="molecule type" value="Genomic_DNA"/>
</dbReference>
<feature type="non-terminal residue" evidence="8">
    <location>
        <position position="49"/>
    </location>
</feature>
<evidence type="ECO:0000313" key="8">
    <source>
        <dbReference type="EMBL" id="KKK90073.1"/>
    </source>
</evidence>
<dbReference type="Pfam" id="PF13244">
    <property type="entry name" value="MbhD"/>
    <property type="match status" value="1"/>
</dbReference>
<dbReference type="AlphaFoldDB" id="A0A0F8Z8L5"/>
<dbReference type="InterPro" id="IPR025383">
    <property type="entry name" value="MrpA_C/MbhD"/>
</dbReference>
<sequence length="49" mass="5231">MEAAIIVLGLIMLAGAISVLFQKSLKNAIITFGIVSLISALMFTLMKAY</sequence>